<sequence length="480" mass="53038">MKQYQKSSTLEHVSWGDVMVYLGVFTVVMLFLLNSSELYSGTVWGGGGVHDLTLEANLVRLAINALQGVEPALISINKICTVFFSDPADRTYHRIPKFDRDLGEQKGSKFEEINLSESGDLVNQAFAVSVGKILEGYTSALDTLHASAVMRRLSKTFDMSSCASSGAGLLTSVAHSEVKLLEVYLHTEGLRTQIDALGNICHLHDIDLCRSASSFEDLGSETKFSEFPSGAIPCSVFVNAYKSGYVYVLQVSDPAHSGDDGALDFEASSVADENSYVQVPLDFSDCSSLASSEEQDQFDQLVVTPNKFVNLEEQYLSALKFSSSIARHTLSKDELSCSVETNRRTCKVKDPNMHFLHSQYDKTNNDEYYLHLDLKASSFPGISETHDSERQHDMSSPLGSPLNICKCVSEENKAETMSHMPSSGLDVNYRNIQDTDEVALNYSVTLSRYKFEDNIAKDQHSIGTYTLPNLSSSESWKVKV</sequence>
<dbReference type="EMBL" id="JAUIZM010000011">
    <property type="protein sequence ID" value="KAK1354067.1"/>
    <property type="molecule type" value="Genomic_DNA"/>
</dbReference>
<protein>
    <submittedName>
        <fullName evidence="2">Uncharacterized protein</fullName>
    </submittedName>
</protein>
<keyword evidence="1" id="KW-0472">Membrane</keyword>
<dbReference type="Proteomes" id="UP001237642">
    <property type="component" value="Unassembled WGS sequence"/>
</dbReference>
<organism evidence="2 3">
    <name type="scientific">Heracleum sosnowskyi</name>
    <dbReference type="NCBI Taxonomy" id="360622"/>
    <lineage>
        <taxon>Eukaryota</taxon>
        <taxon>Viridiplantae</taxon>
        <taxon>Streptophyta</taxon>
        <taxon>Embryophyta</taxon>
        <taxon>Tracheophyta</taxon>
        <taxon>Spermatophyta</taxon>
        <taxon>Magnoliopsida</taxon>
        <taxon>eudicotyledons</taxon>
        <taxon>Gunneridae</taxon>
        <taxon>Pentapetalae</taxon>
        <taxon>asterids</taxon>
        <taxon>campanulids</taxon>
        <taxon>Apiales</taxon>
        <taxon>Apiaceae</taxon>
        <taxon>Apioideae</taxon>
        <taxon>apioid superclade</taxon>
        <taxon>Tordylieae</taxon>
        <taxon>Tordyliinae</taxon>
        <taxon>Heracleum</taxon>
    </lineage>
</organism>
<dbReference type="AlphaFoldDB" id="A0AAD8GRY0"/>
<reference evidence="2" key="2">
    <citation type="submission" date="2023-05" db="EMBL/GenBank/DDBJ databases">
        <authorList>
            <person name="Schelkunov M.I."/>
        </authorList>
    </citation>
    <scope>NUCLEOTIDE SEQUENCE</scope>
    <source>
        <strain evidence="2">Hsosn_3</strain>
        <tissue evidence="2">Leaf</tissue>
    </source>
</reference>
<name>A0AAD8GRY0_9APIA</name>
<proteinExistence type="predicted"/>
<gene>
    <name evidence="2" type="ORF">POM88_047323</name>
</gene>
<accession>A0AAD8GRY0</accession>
<feature type="transmembrane region" description="Helical" evidence="1">
    <location>
        <begin position="12"/>
        <end position="33"/>
    </location>
</feature>
<evidence type="ECO:0000256" key="1">
    <source>
        <dbReference type="SAM" id="Phobius"/>
    </source>
</evidence>
<keyword evidence="1" id="KW-1133">Transmembrane helix</keyword>
<keyword evidence="1" id="KW-0812">Transmembrane</keyword>
<comment type="caution">
    <text evidence="2">The sequence shown here is derived from an EMBL/GenBank/DDBJ whole genome shotgun (WGS) entry which is preliminary data.</text>
</comment>
<evidence type="ECO:0000313" key="2">
    <source>
        <dbReference type="EMBL" id="KAK1354067.1"/>
    </source>
</evidence>
<keyword evidence="3" id="KW-1185">Reference proteome</keyword>
<reference evidence="2" key="1">
    <citation type="submission" date="2023-02" db="EMBL/GenBank/DDBJ databases">
        <title>Genome of toxic invasive species Heracleum sosnowskyi carries increased number of genes despite the absence of recent whole-genome duplications.</title>
        <authorList>
            <person name="Schelkunov M."/>
            <person name="Shtratnikova V."/>
            <person name="Makarenko M."/>
            <person name="Klepikova A."/>
            <person name="Omelchenko D."/>
            <person name="Novikova G."/>
            <person name="Obukhova E."/>
            <person name="Bogdanov V."/>
            <person name="Penin A."/>
            <person name="Logacheva M."/>
        </authorList>
    </citation>
    <scope>NUCLEOTIDE SEQUENCE</scope>
    <source>
        <strain evidence="2">Hsosn_3</strain>
        <tissue evidence="2">Leaf</tissue>
    </source>
</reference>
<evidence type="ECO:0000313" key="3">
    <source>
        <dbReference type="Proteomes" id="UP001237642"/>
    </source>
</evidence>